<feature type="signal peptide" evidence="1">
    <location>
        <begin position="1"/>
        <end position="22"/>
    </location>
</feature>
<evidence type="ECO:0000313" key="2">
    <source>
        <dbReference type="EMBL" id="MBC3941380.1"/>
    </source>
</evidence>
<comment type="caution">
    <text evidence="2">The sequence shown here is derived from an EMBL/GenBank/DDBJ whole genome shotgun (WGS) entry which is preliminary data.</text>
</comment>
<sequence>MRHRLGTVAIAGMIALATSAAAQGLATRDLTGVGQAAATALGSGFEAKEEPQRVTLFCADCVGAPVVDVLIGRQADGTEERVRSGTTSIADLQQICRARSPRCTVTALEVAPAVGWVSGYPLGDRAGATAIIIRDGDLLTVRSLAQDPASARQAIDRLLPLIRSRIIGP</sequence>
<reference evidence="2 3" key="1">
    <citation type="submission" date="2020-08" db="EMBL/GenBank/DDBJ databases">
        <title>Putative novel bacterial strains isolated from necrotic wheat leaf tissues caused by Xanthomonas translucens.</title>
        <authorList>
            <person name="Tambong J.T."/>
        </authorList>
    </citation>
    <scope>NUCLEOTIDE SEQUENCE [LARGE SCALE GENOMIC DNA]</scope>
    <source>
        <strain evidence="3">DOAB 1063</strain>
    </source>
</reference>
<dbReference type="EMBL" id="JACONT010000010">
    <property type="protein sequence ID" value="MBC3941380.1"/>
    <property type="molecule type" value="Genomic_DNA"/>
</dbReference>
<name>A0ABR7ALP0_9SPHN</name>
<keyword evidence="3" id="KW-1185">Reference proteome</keyword>
<accession>A0ABR7ALP0</accession>
<dbReference type="RefSeq" id="WP_187503146.1">
    <property type="nucleotide sequence ID" value="NZ_CP162536.1"/>
</dbReference>
<evidence type="ECO:0000256" key="1">
    <source>
        <dbReference type="SAM" id="SignalP"/>
    </source>
</evidence>
<feature type="chain" id="PRO_5046934071" evidence="1">
    <location>
        <begin position="23"/>
        <end position="169"/>
    </location>
</feature>
<organism evidence="2 3">
    <name type="scientific">Sphingomonas albertensis</name>
    <dbReference type="NCBI Taxonomy" id="2762591"/>
    <lineage>
        <taxon>Bacteria</taxon>
        <taxon>Pseudomonadati</taxon>
        <taxon>Pseudomonadota</taxon>
        <taxon>Alphaproteobacteria</taxon>
        <taxon>Sphingomonadales</taxon>
        <taxon>Sphingomonadaceae</taxon>
        <taxon>Sphingomonas</taxon>
    </lineage>
</organism>
<protein>
    <submittedName>
        <fullName evidence="2">Uncharacterized protein</fullName>
    </submittedName>
</protein>
<proteinExistence type="predicted"/>
<gene>
    <name evidence="2" type="ORF">H8S47_06720</name>
</gene>
<dbReference type="Proteomes" id="UP000597613">
    <property type="component" value="Unassembled WGS sequence"/>
</dbReference>
<evidence type="ECO:0000313" key="3">
    <source>
        <dbReference type="Proteomes" id="UP000597613"/>
    </source>
</evidence>
<keyword evidence="1" id="KW-0732">Signal</keyword>